<dbReference type="EMBL" id="CAJVPS010042791">
    <property type="protein sequence ID" value="CAG8754650.1"/>
    <property type="molecule type" value="Genomic_DNA"/>
</dbReference>
<evidence type="ECO:0000313" key="2">
    <source>
        <dbReference type="Proteomes" id="UP000789508"/>
    </source>
</evidence>
<dbReference type="Proteomes" id="UP000789508">
    <property type="component" value="Unassembled WGS sequence"/>
</dbReference>
<gene>
    <name evidence="1" type="ORF">ALEPTO_LOCUS13427</name>
</gene>
<name>A0A9N9NRV7_9GLOM</name>
<dbReference type="OrthoDB" id="2443840at2759"/>
<keyword evidence="2" id="KW-1185">Reference proteome</keyword>
<dbReference type="AlphaFoldDB" id="A0A9N9NRV7"/>
<accession>A0A9N9NRV7</accession>
<comment type="caution">
    <text evidence="1">The sequence shown here is derived from an EMBL/GenBank/DDBJ whole genome shotgun (WGS) entry which is preliminary data.</text>
</comment>
<feature type="non-terminal residue" evidence="1">
    <location>
        <position position="68"/>
    </location>
</feature>
<reference evidence="1" key="1">
    <citation type="submission" date="2021-06" db="EMBL/GenBank/DDBJ databases">
        <authorList>
            <person name="Kallberg Y."/>
            <person name="Tangrot J."/>
            <person name="Rosling A."/>
        </authorList>
    </citation>
    <scope>NUCLEOTIDE SEQUENCE</scope>
    <source>
        <strain evidence="1">FL130A</strain>
    </source>
</reference>
<proteinExistence type="predicted"/>
<protein>
    <submittedName>
        <fullName evidence="1">13199_t:CDS:1</fullName>
    </submittedName>
</protein>
<organism evidence="1 2">
    <name type="scientific">Ambispora leptoticha</name>
    <dbReference type="NCBI Taxonomy" id="144679"/>
    <lineage>
        <taxon>Eukaryota</taxon>
        <taxon>Fungi</taxon>
        <taxon>Fungi incertae sedis</taxon>
        <taxon>Mucoromycota</taxon>
        <taxon>Glomeromycotina</taxon>
        <taxon>Glomeromycetes</taxon>
        <taxon>Archaeosporales</taxon>
        <taxon>Ambisporaceae</taxon>
        <taxon>Ambispora</taxon>
    </lineage>
</organism>
<feature type="non-terminal residue" evidence="1">
    <location>
        <position position="1"/>
    </location>
</feature>
<evidence type="ECO:0000313" key="1">
    <source>
        <dbReference type="EMBL" id="CAG8754650.1"/>
    </source>
</evidence>
<sequence length="68" mass="7699">NDSRSENANISKKDILEILPEISANDDSVVDQLKQYTPIYKVNDVISEDLTIISLKNDQSHVILENLE</sequence>